<accession>A0A4P9ZC44</accession>
<evidence type="ECO:0000313" key="2">
    <source>
        <dbReference type="Proteomes" id="UP000268321"/>
    </source>
</evidence>
<evidence type="ECO:0000313" key="1">
    <source>
        <dbReference type="EMBL" id="RKP30434.1"/>
    </source>
</evidence>
<sequence>LSDLDAEAILFYETYKSQYCNFISVGLPWLNYFIKTFVGQAHQCAGVAYAIVAWGGFYLELQKPKCDFTRPWVYMQKAAKAMCEQLGPELKLTKKKSLIPLFSFYLVFVGIEVCTGDVHNWRGFMNQCFDLIQLYNGPVSLSKAFDNCNDIKFLLSNFCQHDILSSRALTEGTFFPMSEYEAIVSASATYGLDPLHGIVGPVYFIFGHIGNHKAALDRQWEDVHQKLVKNHPEAETAREKYYDEVERVTNAINAKLNACKPSPVHLELLTEHPKVQDVQLGLFELYMYTCQMQLGMSIQKLPLNAVSQQRLLLKAQKLLDVLLDTPVKVSLSLLILVCGILCCTERDRTRMTSVFRMHLNQYEIGNLQ</sequence>
<feature type="non-terminal residue" evidence="1">
    <location>
        <position position="368"/>
    </location>
</feature>
<reference evidence="2" key="1">
    <citation type="journal article" date="2018" name="Nat. Microbiol.">
        <title>Leveraging single-cell genomics to expand the fungal tree of life.</title>
        <authorList>
            <person name="Ahrendt S.R."/>
            <person name="Quandt C.A."/>
            <person name="Ciobanu D."/>
            <person name="Clum A."/>
            <person name="Salamov A."/>
            <person name="Andreopoulos B."/>
            <person name="Cheng J.F."/>
            <person name="Woyke T."/>
            <person name="Pelin A."/>
            <person name="Henrissat B."/>
            <person name="Reynolds N.K."/>
            <person name="Benny G.L."/>
            <person name="Smith M.E."/>
            <person name="James T.Y."/>
            <person name="Grigoriev I.V."/>
        </authorList>
    </citation>
    <scope>NUCLEOTIDE SEQUENCE [LARGE SCALE GENOMIC DNA]</scope>
    <source>
        <strain evidence="2">Baker2002</strain>
    </source>
</reference>
<feature type="non-terminal residue" evidence="1">
    <location>
        <position position="1"/>
    </location>
</feature>
<dbReference type="OrthoDB" id="5419315at2759"/>
<dbReference type="EMBL" id="ML004459">
    <property type="protein sequence ID" value="RKP30434.1"/>
    <property type="molecule type" value="Genomic_DNA"/>
</dbReference>
<dbReference type="Pfam" id="PF11951">
    <property type="entry name" value="Fungal_trans_2"/>
    <property type="match status" value="1"/>
</dbReference>
<protein>
    <submittedName>
        <fullName evidence="1">Uncharacterized protein</fullName>
    </submittedName>
</protein>
<dbReference type="InterPro" id="IPR021858">
    <property type="entry name" value="Fun_TF"/>
</dbReference>
<gene>
    <name evidence="1" type="ORF">METBISCDRAFT_2642</name>
</gene>
<proteinExistence type="predicted"/>
<keyword evidence="2" id="KW-1185">Reference proteome</keyword>
<dbReference type="AlphaFoldDB" id="A0A4P9ZC44"/>
<name>A0A4P9ZC44_9ASCO</name>
<dbReference type="Proteomes" id="UP000268321">
    <property type="component" value="Unassembled WGS sequence"/>
</dbReference>
<organism evidence="1 2">
    <name type="scientific">Metschnikowia bicuspidata</name>
    <dbReference type="NCBI Taxonomy" id="27322"/>
    <lineage>
        <taxon>Eukaryota</taxon>
        <taxon>Fungi</taxon>
        <taxon>Dikarya</taxon>
        <taxon>Ascomycota</taxon>
        <taxon>Saccharomycotina</taxon>
        <taxon>Pichiomycetes</taxon>
        <taxon>Metschnikowiaceae</taxon>
        <taxon>Metschnikowia</taxon>
    </lineage>
</organism>